<organism evidence="2 3">
    <name type="scientific">Oceanobacillus piezotolerans</name>
    <dbReference type="NCBI Taxonomy" id="2448030"/>
    <lineage>
        <taxon>Bacteria</taxon>
        <taxon>Bacillati</taxon>
        <taxon>Bacillota</taxon>
        <taxon>Bacilli</taxon>
        <taxon>Bacillales</taxon>
        <taxon>Bacillaceae</taxon>
        <taxon>Oceanobacillus</taxon>
    </lineage>
</organism>
<feature type="transmembrane region" description="Helical" evidence="1">
    <location>
        <begin position="26"/>
        <end position="49"/>
    </location>
</feature>
<keyword evidence="1" id="KW-1133">Transmembrane helix</keyword>
<keyword evidence="3" id="KW-1185">Reference proteome</keyword>
<feature type="transmembrane region" description="Helical" evidence="1">
    <location>
        <begin position="103"/>
        <end position="131"/>
    </location>
</feature>
<proteinExistence type="predicted"/>
<evidence type="ECO:0000313" key="3">
    <source>
        <dbReference type="Proteomes" id="UP000270219"/>
    </source>
</evidence>
<feature type="transmembrane region" description="Helical" evidence="1">
    <location>
        <begin position="151"/>
        <end position="172"/>
    </location>
</feature>
<reference evidence="2 3" key="1">
    <citation type="submission" date="2018-10" db="EMBL/GenBank/DDBJ databases">
        <title>Oceanobacillus sp. YLB-02 draft genome.</title>
        <authorList>
            <person name="Yu L."/>
        </authorList>
    </citation>
    <scope>NUCLEOTIDE SEQUENCE [LARGE SCALE GENOMIC DNA]</scope>
    <source>
        <strain evidence="2 3">YLB-02</strain>
    </source>
</reference>
<feature type="transmembrane region" description="Helical" evidence="1">
    <location>
        <begin position="61"/>
        <end position="82"/>
    </location>
</feature>
<gene>
    <name evidence="2" type="ORF">D8M04_15500</name>
</gene>
<accession>A0A498D2Q5</accession>
<dbReference type="AlphaFoldDB" id="A0A498D2Q5"/>
<name>A0A498D2Q5_9BACI</name>
<dbReference type="EMBL" id="RCHR01000006">
    <property type="protein sequence ID" value="RLL41992.1"/>
    <property type="molecule type" value="Genomic_DNA"/>
</dbReference>
<sequence length="245" mass="27300">MSLNNVDIKRVIRQQFSYKCKANTSLFTSMIVIQLIAVLFSLSGTGMIGTSIGYNGVSIQFYSGDIVLVFTMIWAFITAIMLTTKTYTETDYVFVANHLTSNLSNIAFLFVASVIGAITSLLAVYLLKVVMLLFFDHGWMAASQEISVGQWVSGFLTTIFYLFMFSAIGYLIGQLTQRNKLFIVIIPAFIIGSLVIFVGSTILMDISQFYFNDSSFFSVFIKTVGTSFILFLISMVLSNGQEVRK</sequence>
<comment type="caution">
    <text evidence="2">The sequence shown here is derived from an EMBL/GenBank/DDBJ whole genome shotgun (WGS) entry which is preliminary data.</text>
</comment>
<feature type="transmembrane region" description="Helical" evidence="1">
    <location>
        <begin position="216"/>
        <end position="237"/>
    </location>
</feature>
<feature type="transmembrane region" description="Helical" evidence="1">
    <location>
        <begin position="181"/>
        <end position="204"/>
    </location>
</feature>
<evidence type="ECO:0000256" key="1">
    <source>
        <dbReference type="SAM" id="Phobius"/>
    </source>
</evidence>
<protein>
    <submittedName>
        <fullName evidence="2">Uncharacterized protein</fullName>
    </submittedName>
</protein>
<dbReference type="RefSeq" id="WP_121524331.1">
    <property type="nucleotide sequence ID" value="NZ_RCHR01000006.1"/>
</dbReference>
<dbReference type="Proteomes" id="UP000270219">
    <property type="component" value="Unassembled WGS sequence"/>
</dbReference>
<keyword evidence="1" id="KW-0812">Transmembrane</keyword>
<dbReference type="OrthoDB" id="1795989at2"/>
<evidence type="ECO:0000313" key="2">
    <source>
        <dbReference type="EMBL" id="RLL41992.1"/>
    </source>
</evidence>
<keyword evidence="1" id="KW-0472">Membrane</keyword>